<keyword evidence="2" id="KW-1185">Reference proteome</keyword>
<dbReference type="AlphaFoldDB" id="A0AA88DIR8"/>
<sequence length="161" mass="17524">MGGGGEIIKRSTYSSLNIHSPGTSFKLLKHIEDPNDARGGHDQTDELENRVPASLELDGLMRTGVLLSGLPNLDSLLRIARIVLFAISSPGGLHERHVVTVYLHKLCLCVLGCTVDDILEDNEEGIAMERFIMDMAGVDELGDLLIGHGEQAELTLNILRI</sequence>
<dbReference type="Proteomes" id="UP001187192">
    <property type="component" value="Unassembled WGS sequence"/>
</dbReference>
<gene>
    <name evidence="1" type="ORF">TIFTF001_016018</name>
</gene>
<evidence type="ECO:0000313" key="2">
    <source>
        <dbReference type="Proteomes" id="UP001187192"/>
    </source>
</evidence>
<reference evidence="1" key="1">
    <citation type="submission" date="2023-07" db="EMBL/GenBank/DDBJ databases">
        <title>draft genome sequence of fig (Ficus carica).</title>
        <authorList>
            <person name="Takahashi T."/>
            <person name="Nishimura K."/>
        </authorList>
    </citation>
    <scope>NUCLEOTIDE SEQUENCE</scope>
</reference>
<name>A0AA88DIR8_FICCA</name>
<dbReference type="EMBL" id="BTGU01000023">
    <property type="protein sequence ID" value="GMN46839.1"/>
    <property type="molecule type" value="Genomic_DNA"/>
</dbReference>
<protein>
    <submittedName>
        <fullName evidence="1">Uncharacterized protein</fullName>
    </submittedName>
</protein>
<accession>A0AA88DIR8</accession>
<evidence type="ECO:0000313" key="1">
    <source>
        <dbReference type="EMBL" id="GMN46839.1"/>
    </source>
</evidence>
<organism evidence="1 2">
    <name type="scientific">Ficus carica</name>
    <name type="common">Common fig</name>
    <dbReference type="NCBI Taxonomy" id="3494"/>
    <lineage>
        <taxon>Eukaryota</taxon>
        <taxon>Viridiplantae</taxon>
        <taxon>Streptophyta</taxon>
        <taxon>Embryophyta</taxon>
        <taxon>Tracheophyta</taxon>
        <taxon>Spermatophyta</taxon>
        <taxon>Magnoliopsida</taxon>
        <taxon>eudicotyledons</taxon>
        <taxon>Gunneridae</taxon>
        <taxon>Pentapetalae</taxon>
        <taxon>rosids</taxon>
        <taxon>fabids</taxon>
        <taxon>Rosales</taxon>
        <taxon>Moraceae</taxon>
        <taxon>Ficeae</taxon>
        <taxon>Ficus</taxon>
    </lineage>
</organism>
<proteinExistence type="predicted"/>
<comment type="caution">
    <text evidence="1">The sequence shown here is derived from an EMBL/GenBank/DDBJ whole genome shotgun (WGS) entry which is preliminary data.</text>
</comment>